<keyword evidence="3" id="KW-0472">Membrane</keyword>
<keyword evidence="5" id="KW-1185">Reference proteome</keyword>
<keyword evidence="1" id="KW-0732">Signal</keyword>
<feature type="region of interest" description="Disordered" evidence="2">
    <location>
        <begin position="386"/>
        <end position="511"/>
    </location>
</feature>
<keyword evidence="3" id="KW-1133">Transmembrane helix</keyword>
<evidence type="ECO:0000256" key="3">
    <source>
        <dbReference type="SAM" id="Phobius"/>
    </source>
</evidence>
<proteinExistence type="predicted"/>
<dbReference type="PATRIC" id="fig|1227455.4.peg.2876"/>
<reference evidence="4 5" key="1">
    <citation type="journal article" date="2014" name="PLoS Genet.">
        <title>Phylogenetically driven sequencing of extremely halophilic archaea reveals strategies for static and dynamic osmo-response.</title>
        <authorList>
            <person name="Becker E.A."/>
            <person name="Seitzer P.M."/>
            <person name="Tritt A."/>
            <person name="Larsen D."/>
            <person name="Krusor M."/>
            <person name="Yao A.I."/>
            <person name="Wu D."/>
            <person name="Madern D."/>
            <person name="Eisen J.A."/>
            <person name="Darling A.E."/>
            <person name="Facciotti M.T."/>
        </authorList>
    </citation>
    <scope>NUCLEOTIDE SEQUENCE [LARGE SCALE GENOMIC DNA]</scope>
    <source>
        <strain evidence="4 5">DSM 5350</strain>
    </source>
</reference>
<dbReference type="STRING" id="1227455.C449_14147"/>
<feature type="compositionally biased region" description="Low complexity" evidence="2">
    <location>
        <begin position="403"/>
        <end position="419"/>
    </location>
</feature>
<dbReference type="InterPro" id="IPR026371">
    <property type="entry name" value="PGF_CTERM"/>
</dbReference>
<dbReference type="GO" id="GO:0005886">
    <property type="term" value="C:plasma membrane"/>
    <property type="evidence" value="ECO:0007669"/>
    <property type="project" value="UniProtKB-SubCell"/>
</dbReference>
<dbReference type="AlphaFoldDB" id="M0MBK4"/>
<evidence type="ECO:0000313" key="5">
    <source>
        <dbReference type="Proteomes" id="UP000011669"/>
    </source>
</evidence>
<accession>M0MBK4</accession>
<dbReference type="RefSeq" id="WP_006078686.1">
    <property type="nucleotide sequence ID" value="NZ_AOMD01000030.1"/>
</dbReference>
<dbReference type="InterPro" id="IPR053361">
    <property type="entry name" value="Vulval_dev_neg_regulator"/>
</dbReference>
<evidence type="ECO:0000256" key="2">
    <source>
        <dbReference type="SAM" id="MobiDB-lite"/>
    </source>
</evidence>
<dbReference type="EMBL" id="AOMD01000030">
    <property type="protein sequence ID" value="EMA43126.1"/>
    <property type="molecule type" value="Genomic_DNA"/>
</dbReference>
<feature type="transmembrane region" description="Helical" evidence="3">
    <location>
        <begin position="513"/>
        <end position="531"/>
    </location>
</feature>
<organism evidence="4 5">
    <name type="scientific">Halococcus saccharolyticus DSM 5350</name>
    <dbReference type="NCBI Taxonomy" id="1227455"/>
    <lineage>
        <taxon>Archaea</taxon>
        <taxon>Methanobacteriati</taxon>
        <taxon>Methanobacteriota</taxon>
        <taxon>Stenosarchaea group</taxon>
        <taxon>Halobacteria</taxon>
        <taxon>Halobacteriales</taxon>
        <taxon>Halococcaceae</taxon>
        <taxon>Halococcus</taxon>
    </lineage>
</organism>
<comment type="caution">
    <text evidence="4">The sequence shown here is derived from an EMBL/GenBank/DDBJ whole genome shotgun (WGS) entry which is preliminary data.</text>
</comment>
<dbReference type="NCBIfam" id="TIGR04126">
    <property type="entry name" value="PGF_CTERM"/>
    <property type="match status" value="1"/>
</dbReference>
<sequence>MTKTMNRITNTKRIVVLVMGLVLVSSLLAPAVVAQSGNQGEREPNDTRETATPIEKGQFVEGTVNATDEDWLAFDAEAGHAIRVTGGVGAEYPELTLYGPDGDELGSGTAGGTANMVEIGTTAPETGTYYLQISYENEYEAQYGVSVATGAADGFEANDDRGSAAAIEPGSSHDATLLAGEDDWFAVEADAGENVTASAELTNTGGEVAQNVRTELYSPDGNRVGEVGANMGMESGPSNRTYGPEIGYKPIASQHHIASESGTYYVRVSPAESGSVAGFVGYELSVGTTGSSDDGSSGDAKSLVIIGGSPEDKVSYEVAFEGSAERSGESHGAPIEDRHVTVDEDIDGIEDGRIDGRLGGGGDAYLIDGELTGLELDGDARVFLDGEEVDPGSFGGVSDEDTATPTPTATPTSTSTPTPTATPTPTPTETATATPTATQTATSTPTATPTSTPTQTATPTTTTTATPTDTATTTDTPTHTTTGTGNATTNDTGGQVVGGADGQNETTSSGGPGFGLAGGVVAVLAAIALAVRRD</sequence>
<dbReference type="PANTHER" id="PTHR48233:SF4">
    <property type="entry name" value="MUCIN 4B, ISOFORM B-RELATED"/>
    <property type="match status" value="1"/>
</dbReference>
<feature type="compositionally biased region" description="Low complexity" evidence="2">
    <location>
        <begin position="427"/>
        <end position="492"/>
    </location>
</feature>
<dbReference type="Proteomes" id="UP000011669">
    <property type="component" value="Unassembled WGS sequence"/>
</dbReference>
<evidence type="ECO:0000256" key="1">
    <source>
        <dbReference type="ARBA" id="ARBA00022729"/>
    </source>
</evidence>
<keyword evidence="3" id="KW-0812">Transmembrane</keyword>
<name>M0MBK4_9EURY</name>
<protein>
    <submittedName>
        <fullName evidence="4">Pre-peptidase</fullName>
    </submittedName>
</protein>
<dbReference type="InParanoid" id="M0MBK4"/>
<dbReference type="Gene3D" id="2.60.120.380">
    <property type="match status" value="2"/>
</dbReference>
<dbReference type="PANTHER" id="PTHR48233">
    <property type="entry name" value="MUCIN 4B, ISOFORM B-RELATED"/>
    <property type="match status" value="1"/>
</dbReference>
<gene>
    <name evidence="4" type="ORF">C449_14147</name>
</gene>
<evidence type="ECO:0000313" key="4">
    <source>
        <dbReference type="EMBL" id="EMA43126.1"/>
    </source>
</evidence>
<dbReference type="GO" id="GO:0030115">
    <property type="term" value="C:S-layer"/>
    <property type="evidence" value="ECO:0007669"/>
    <property type="project" value="UniProtKB-SubCell"/>
</dbReference>